<dbReference type="SUPFAM" id="SSF56112">
    <property type="entry name" value="Protein kinase-like (PK-like)"/>
    <property type="match status" value="1"/>
</dbReference>
<keyword evidence="1" id="KW-0723">Serine/threonine-protein kinase</keyword>
<dbReference type="EMBL" id="CDMZ01001245">
    <property type="protein sequence ID" value="CEM29604.1"/>
    <property type="molecule type" value="Genomic_DNA"/>
</dbReference>
<protein>
    <recommendedName>
        <fullName evidence="6">Protein kinase domain-containing protein</fullName>
    </recommendedName>
</protein>
<reference evidence="7" key="1">
    <citation type="submission" date="2014-11" db="EMBL/GenBank/DDBJ databases">
        <authorList>
            <person name="Otto D Thomas"/>
            <person name="Naeem Raeece"/>
        </authorList>
    </citation>
    <scope>NUCLEOTIDE SEQUENCE</scope>
</reference>
<dbReference type="PANTHER" id="PTHR24345">
    <property type="entry name" value="SERINE/THREONINE-PROTEIN KINASE PLK"/>
    <property type="match status" value="1"/>
</dbReference>
<evidence type="ECO:0000313" key="7">
    <source>
        <dbReference type="EMBL" id="CEM29604.1"/>
    </source>
</evidence>
<keyword evidence="5" id="KW-0067">ATP-binding</keyword>
<evidence type="ECO:0000256" key="4">
    <source>
        <dbReference type="ARBA" id="ARBA00022777"/>
    </source>
</evidence>
<dbReference type="PhylomeDB" id="A0A0G4GIE5"/>
<sequence length="387" mass="43719">MDVEEEFEGGLPWFLAHPWQLRDYTVARPWEPFDPLTGVGCYEFVRHLQQTQATQGSVSLYRDRSVQTEKSGYRPCAVKCAPLADVQEALRVNGGRQPLNDSGVLRYLTFFVECRNVVRWYDCLRDDTNMYLVSEFASEGDLFSCLEWNSRLSETEIKYFMYQILTGVESLHRNRMAHLNLSVENVVRKADGVCLLIDFSRAWRLIPDPANPGQYAKCPTRMENPMSRYQDPAAWTGEPYDAMAADIFSCGAMLLILLVTPWIKTYPWDATQSSTCIRFKYFAQKGIRKLLKKYRMQDRLTGEVVDLMEKMLKINPAERPSAADLKLHPWFTAAPDPMLQALMQADAETLQGALPVTGSETPAAVETFGPAAQEALAAGLAQAASLQ</sequence>
<keyword evidence="2" id="KW-0808">Transferase</keyword>
<evidence type="ECO:0000256" key="3">
    <source>
        <dbReference type="ARBA" id="ARBA00022741"/>
    </source>
</evidence>
<dbReference type="PROSITE" id="PS50011">
    <property type="entry name" value="PROTEIN_KINASE_DOM"/>
    <property type="match status" value="1"/>
</dbReference>
<dbReference type="GO" id="GO:0005524">
    <property type="term" value="F:ATP binding"/>
    <property type="evidence" value="ECO:0007669"/>
    <property type="project" value="UniProtKB-KW"/>
</dbReference>
<dbReference type="AlphaFoldDB" id="A0A0G4GIE5"/>
<dbReference type="InterPro" id="IPR000719">
    <property type="entry name" value="Prot_kinase_dom"/>
</dbReference>
<accession>A0A0G4GIE5</accession>
<proteinExistence type="predicted"/>
<dbReference type="VEuPathDB" id="CryptoDB:Cvel_22036"/>
<feature type="domain" description="Protein kinase" evidence="6">
    <location>
        <begin position="31"/>
        <end position="331"/>
    </location>
</feature>
<dbReference type="GO" id="GO:0004674">
    <property type="term" value="F:protein serine/threonine kinase activity"/>
    <property type="evidence" value="ECO:0007669"/>
    <property type="project" value="UniProtKB-KW"/>
</dbReference>
<dbReference type="SMART" id="SM00220">
    <property type="entry name" value="S_TKc"/>
    <property type="match status" value="1"/>
</dbReference>
<keyword evidence="4" id="KW-0418">Kinase</keyword>
<evidence type="ECO:0000259" key="6">
    <source>
        <dbReference type="PROSITE" id="PS50011"/>
    </source>
</evidence>
<organism evidence="7">
    <name type="scientific">Chromera velia CCMP2878</name>
    <dbReference type="NCBI Taxonomy" id="1169474"/>
    <lineage>
        <taxon>Eukaryota</taxon>
        <taxon>Sar</taxon>
        <taxon>Alveolata</taxon>
        <taxon>Colpodellida</taxon>
        <taxon>Chromeraceae</taxon>
        <taxon>Chromera</taxon>
    </lineage>
</organism>
<gene>
    <name evidence="7" type="ORF">Cvel_22036</name>
</gene>
<evidence type="ECO:0000256" key="1">
    <source>
        <dbReference type="ARBA" id="ARBA00022527"/>
    </source>
</evidence>
<dbReference type="Pfam" id="PF00069">
    <property type="entry name" value="Pkinase"/>
    <property type="match status" value="1"/>
</dbReference>
<evidence type="ECO:0000256" key="2">
    <source>
        <dbReference type="ARBA" id="ARBA00022679"/>
    </source>
</evidence>
<dbReference type="PANTHER" id="PTHR24345:SF91">
    <property type="entry name" value="SERINE_THREONINE-PROTEIN KINASE PLK4"/>
    <property type="match status" value="1"/>
</dbReference>
<dbReference type="InterPro" id="IPR011009">
    <property type="entry name" value="Kinase-like_dom_sf"/>
</dbReference>
<name>A0A0G4GIE5_9ALVE</name>
<evidence type="ECO:0000256" key="5">
    <source>
        <dbReference type="ARBA" id="ARBA00022840"/>
    </source>
</evidence>
<keyword evidence="3" id="KW-0547">Nucleotide-binding</keyword>
<dbReference type="GO" id="GO:0005634">
    <property type="term" value="C:nucleus"/>
    <property type="evidence" value="ECO:0007669"/>
    <property type="project" value="TreeGrafter"/>
</dbReference>
<dbReference type="Gene3D" id="1.10.510.10">
    <property type="entry name" value="Transferase(Phosphotransferase) domain 1"/>
    <property type="match status" value="1"/>
</dbReference>